<evidence type="ECO:0000313" key="3">
    <source>
        <dbReference type="Proteomes" id="UP000502756"/>
    </source>
</evidence>
<keyword evidence="3" id="KW-1185">Reference proteome</keyword>
<keyword evidence="1" id="KW-0812">Transmembrane</keyword>
<dbReference type="EMBL" id="CP053435">
    <property type="protein sequence ID" value="QJW91049.1"/>
    <property type="molecule type" value="Genomic_DNA"/>
</dbReference>
<dbReference type="InterPro" id="IPR021214">
    <property type="entry name" value="DUF2568"/>
</dbReference>
<organism evidence="2 3">
    <name type="scientific">Spirosoma taeanense</name>
    <dbReference type="NCBI Taxonomy" id="2735870"/>
    <lineage>
        <taxon>Bacteria</taxon>
        <taxon>Pseudomonadati</taxon>
        <taxon>Bacteroidota</taxon>
        <taxon>Cytophagia</taxon>
        <taxon>Cytophagales</taxon>
        <taxon>Cytophagaceae</taxon>
        <taxon>Spirosoma</taxon>
    </lineage>
</organism>
<keyword evidence="1" id="KW-0472">Membrane</keyword>
<evidence type="ECO:0000313" key="2">
    <source>
        <dbReference type="EMBL" id="QJW91049.1"/>
    </source>
</evidence>
<dbReference type="KEGG" id="stae:HNV11_17550"/>
<evidence type="ECO:0000256" key="1">
    <source>
        <dbReference type="SAM" id="Phobius"/>
    </source>
</evidence>
<reference evidence="2 3" key="1">
    <citation type="submission" date="2020-05" db="EMBL/GenBank/DDBJ databases">
        <title>Genome sequencing of Spirosoma sp. TS118.</title>
        <authorList>
            <person name="Lee J.-H."/>
            <person name="Jeong S."/>
            <person name="Zhao L."/>
            <person name="Jung J.-H."/>
            <person name="Kim M.-K."/>
            <person name="Lim S."/>
        </authorList>
    </citation>
    <scope>NUCLEOTIDE SEQUENCE [LARGE SCALE GENOMIC DNA]</scope>
    <source>
        <strain evidence="2 3">TS118</strain>
    </source>
</reference>
<proteinExistence type="predicted"/>
<feature type="transmembrane region" description="Helical" evidence="1">
    <location>
        <begin position="34"/>
        <end position="54"/>
    </location>
</feature>
<dbReference type="RefSeq" id="WP_171740895.1">
    <property type="nucleotide sequence ID" value="NZ_CP053435.1"/>
</dbReference>
<sequence>MTIIKLINQVLAFSLELCMLYMLGAFGYQTGRSIGWKYALAIGLPLIAIVLWGYFAAPKSDHRLPFPYLTVFKLAMFSTTAFLWFKAGHQTPAGIFMAFVLLSEVIALWLKQ</sequence>
<feature type="transmembrane region" description="Helical" evidence="1">
    <location>
        <begin position="7"/>
        <end position="28"/>
    </location>
</feature>
<dbReference type="Proteomes" id="UP000502756">
    <property type="component" value="Chromosome"/>
</dbReference>
<feature type="transmembrane region" description="Helical" evidence="1">
    <location>
        <begin position="66"/>
        <end position="85"/>
    </location>
</feature>
<feature type="transmembrane region" description="Helical" evidence="1">
    <location>
        <begin position="91"/>
        <end position="110"/>
    </location>
</feature>
<name>A0A6M5YAP8_9BACT</name>
<dbReference type="Pfam" id="PF10823">
    <property type="entry name" value="DUF2568"/>
    <property type="match status" value="1"/>
</dbReference>
<protein>
    <submittedName>
        <fullName evidence="2">YrdB family protein</fullName>
    </submittedName>
</protein>
<dbReference type="AlphaFoldDB" id="A0A6M5YAP8"/>
<keyword evidence="1" id="KW-1133">Transmembrane helix</keyword>
<gene>
    <name evidence="2" type="ORF">HNV11_17550</name>
</gene>
<accession>A0A6M5YAP8</accession>